<proteinExistence type="predicted"/>
<dbReference type="Pfam" id="PF14223">
    <property type="entry name" value="Retrotran_gag_2"/>
    <property type="match status" value="1"/>
</dbReference>
<evidence type="ECO:0000256" key="1">
    <source>
        <dbReference type="SAM" id="MobiDB-lite"/>
    </source>
</evidence>
<dbReference type="AlphaFoldDB" id="A0A5J5BT98"/>
<feature type="region of interest" description="Disordered" evidence="1">
    <location>
        <begin position="89"/>
        <end position="115"/>
    </location>
</feature>
<keyword evidence="3" id="KW-1185">Reference proteome</keyword>
<dbReference type="EMBL" id="CM018034">
    <property type="protein sequence ID" value="KAA8544471.1"/>
    <property type="molecule type" value="Genomic_DNA"/>
</dbReference>
<dbReference type="SMART" id="SM00248">
    <property type="entry name" value="ANK"/>
    <property type="match status" value="5"/>
</dbReference>
<gene>
    <name evidence="2" type="ORF">F0562_022489</name>
</gene>
<dbReference type="OrthoDB" id="1925304at2759"/>
<dbReference type="PANTHER" id="PTHR47303:SF1">
    <property type="entry name" value="NF-KAPPA-B INHIBITOR BETA"/>
    <property type="match status" value="1"/>
</dbReference>
<dbReference type="InterPro" id="IPR002110">
    <property type="entry name" value="Ankyrin_rpt"/>
</dbReference>
<protein>
    <submittedName>
        <fullName evidence="2">Uncharacterized protein</fullName>
    </submittedName>
</protein>
<dbReference type="InterPro" id="IPR036770">
    <property type="entry name" value="Ankyrin_rpt-contain_sf"/>
</dbReference>
<dbReference type="SUPFAM" id="SSF48403">
    <property type="entry name" value="Ankyrin repeat"/>
    <property type="match status" value="1"/>
</dbReference>
<dbReference type="Pfam" id="PF12796">
    <property type="entry name" value="Ank_2"/>
    <property type="match status" value="1"/>
</dbReference>
<dbReference type="Proteomes" id="UP000325577">
    <property type="component" value="Linkage Group LG11"/>
</dbReference>
<evidence type="ECO:0000313" key="3">
    <source>
        <dbReference type="Proteomes" id="UP000325577"/>
    </source>
</evidence>
<sequence>MLVLLESQDLLCFINGTNPSPAQKSTVYGCSTNSMEEIEKPDYLLWRRSDRLVKGWIIGSLSEEILDIVLGLNTARDVWTKLENHFLQDSQEQPSKKENSVDTQSPSERDQTKKVIHIEDRGEEKDLSWYLPLQKATLRGDWGSAKRFFDRDGSALTAKITSNSYTALHIAIGTGEAIPFVEKLVELMPTEALEIQNNKGNTALVVAACVGNTEAAKILVNKNRRLPYIMNHRCLLPIHYAAANANEDLLKYLLPLTQNNVGPNPFQDQSGIQLLIDVIVSELFDVALYLVHKYPKLATLKHQNGDSPLKAIATKASAFRSGTCLNFWESLIYSCVPVKLKNYDDDSNGCSQALKRTCGCWVQLNTAWEKFILVLCRVIGLFVPRSMKDIQKKKLINKQVVQLVRCLCKEIGSLNNHDSYRSHYEVPILLAASLGIYEVVEEIVDTFPNAAWSVNEDNHNIIQIAVIHRCENVFNLIYQMNDHKHYLTTPLLPDSGGNTILHLAGRLAPLHKLNSVSGAALQMQQPLMATNKERMELLDVGLGAVQDGLQRLEIGMADKFQHVETTLNRLSKVLFATQETSHVHHNRDPHPGDWQIMSSKLAKLEFPRFFGDDPTEWLSHVHQFFEFQHTPET</sequence>
<name>A0A5J5BT98_9ASTE</name>
<reference evidence="2 3" key="1">
    <citation type="submission" date="2019-09" db="EMBL/GenBank/DDBJ databases">
        <title>A chromosome-level genome assembly of the Chinese tupelo Nyssa sinensis.</title>
        <authorList>
            <person name="Yang X."/>
            <person name="Kang M."/>
            <person name="Yang Y."/>
            <person name="Xiong H."/>
            <person name="Wang M."/>
            <person name="Zhang Z."/>
            <person name="Wang Z."/>
            <person name="Wu H."/>
            <person name="Ma T."/>
            <person name="Liu J."/>
            <person name="Xi Z."/>
        </authorList>
    </citation>
    <scope>NUCLEOTIDE SEQUENCE [LARGE SCALE GENOMIC DNA]</scope>
    <source>
        <strain evidence="2">J267</strain>
        <tissue evidence="2">Leaf</tissue>
    </source>
</reference>
<organism evidence="2 3">
    <name type="scientific">Nyssa sinensis</name>
    <dbReference type="NCBI Taxonomy" id="561372"/>
    <lineage>
        <taxon>Eukaryota</taxon>
        <taxon>Viridiplantae</taxon>
        <taxon>Streptophyta</taxon>
        <taxon>Embryophyta</taxon>
        <taxon>Tracheophyta</taxon>
        <taxon>Spermatophyta</taxon>
        <taxon>Magnoliopsida</taxon>
        <taxon>eudicotyledons</taxon>
        <taxon>Gunneridae</taxon>
        <taxon>Pentapetalae</taxon>
        <taxon>asterids</taxon>
        <taxon>Cornales</taxon>
        <taxon>Nyssaceae</taxon>
        <taxon>Nyssa</taxon>
    </lineage>
</organism>
<dbReference type="PANTHER" id="PTHR47303">
    <property type="match status" value="1"/>
</dbReference>
<evidence type="ECO:0000313" key="2">
    <source>
        <dbReference type="EMBL" id="KAA8544471.1"/>
    </source>
</evidence>
<dbReference type="Gene3D" id="1.25.40.20">
    <property type="entry name" value="Ankyrin repeat-containing domain"/>
    <property type="match status" value="1"/>
</dbReference>
<accession>A0A5J5BT98</accession>